<dbReference type="Gene3D" id="3.40.50.720">
    <property type="entry name" value="NAD(P)-binding Rossmann-like Domain"/>
    <property type="match status" value="1"/>
</dbReference>
<proteinExistence type="inferred from homology"/>
<reference evidence="4" key="1">
    <citation type="submission" date="2023-03" db="EMBL/GenBank/DDBJ databases">
        <title>Massive genome expansion in bonnet fungi (Mycena s.s.) driven by repeated elements and novel gene families across ecological guilds.</title>
        <authorList>
            <consortium name="Lawrence Berkeley National Laboratory"/>
            <person name="Harder C.B."/>
            <person name="Miyauchi S."/>
            <person name="Viragh M."/>
            <person name="Kuo A."/>
            <person name="Thoen E."/>
            <person name="Andreopoulos B."/>
            <person name="Lu D."/>
            <person name="Skrede I."/>
            <person name="Drula E."/>
            <person name="Henrissat B."/>
            <person name="Morin E."/>
            <person name="Kohler A."/>
            <person name="Barry K."/>
            <person name="LaButti K."/>
            <person name="Morin E."/>
            <person name="Salamov A."/>
            <person name="Lipzen A."/>
            <person name="Mereny Z."/>
            <person name="Hegedus B."/>
            <person name="Baldrian P."/>
            <person name="Stursova M."/>
            <person name="Weitz H."/>
            <person name="Taylor A."/>
            <person name="Grigoriev I.V."/>
            <person name="Nagy L.G."/>
            <person name="Martin F."/>
            <person name="Kauserud H."/>
        </authorList>
    </citation>
    <scope>NUCLEOTIDE SEQUENCE</scope>
    <source>
        <strain evidence="4">CBHHK173m</strain>
    </source>
</reference>
<protein>
    <recommendedName>
        <fullName evidence="6">6-phosphogluconate dehydrogenase</fullName>
    </recommendedName>
</protein>
<organism evidence="4 5">
    <name type="scientific">Mycena belliarum</name>
    <dbReference type="NCBI Taxonomy" id="1033014"/>
    <lineage>
        <taxon>Eukaryota</taxon>
        <taxon>Fungi</taxon>
        <taxon>Dikarya</taxon>
        <taxon>Basidiomycota</taxon>
        <taxon>Agaricomycotina</taxon>
        <taxon>Agaricomycetes</taxon>
        <taxon>Agaricomycetidae</taxon>
        <taxon>Agaricales</taxon>
        <taxon>Marasmiineae</taxon>
        <taxon>Mycenaceae</taxon>
        <taxon>Mycena</taxon>
    </lineage>
</organism>
<evidence type="ECO:0000259" key="2">
    <source>
        <dbReference type="Pfam" id="PF03446"/>
    </source>
</evidence>
<evidence type="ECO:0000313" key="4">
    <source>
        <dbReference type="EMBL" id="KAJ7082634.1"/>
    </source>
</evidence>
<evidence type="ECO:0000259" key="3">
    <source>
        <dbReference type="Pfam" id="PF09130"/>
    </source>
</evidence>
<dbReference type="PANTHER" id="PTHR43580:SF2">
    <property type="entry name" value="CYTOKINE-LIKE NUCLEAR FACTOR N-PAC"/>
    <property type="match status" value="1"/>
</dbReference>
<name>A0AAD6XJA0_9AGAR</name>
<dbReference type="InterPro" id="IPR006115">
    <property type="entry name" value="6PGDH_NADP-bd"/>
</dbReference>
<gene>
    <name evidence="4" type="ORF">B0H15DRAFT_940316</name>
</gene>
<evidence type="ECO:0000256" key="1">
    <source>
        <dbReference type="ARBA" id="ARBA00007598"/>
    </source>
</evidence>
<dbReference type="SUPFAM" id="SSF51735">
    <property type="entry name" value="NAD(P)-binding Rossmann-fold domains"/>
    <property type="match status" value="1"/>
</dbReference>
<feature type="domain" description="Phosphogluconate dehydrogenase NAD-binding putative C-terminal" evidence="3">
    <location>
        <begin position="210"/>
        <end position="271"/>
    </location>
</feature>
<dbReference type="GO" id="GO:0050661">
    <property type="term" value="F:NADP binding"/>
    <property type="evidence" value="ECO:0007669"/>
    <property type="project" value="InterPro"/>
</dbReference>
<sequence length="308" mass="31857">MPTHTIALLAPGGMGSKIAARLSSCGGGTVLTNLEGRSAATVQRAKEAGMEHASYAEIAARATCVLSVVPPKDAFAVAEALAGACKAAGPERALTFVDCNAVNPDSVKRMAALFEGTAVHFIDGAIVGAPPSDTYNPGIYVSSDGKDAGALDEFVSMAKGFGLNVFPLKGADAGVGDASALKMAHAGIVKGATGLFVTMILAAHSTSPSTAEGLLHALNLSQPAFVDLIIRMIPQMIPKAYRFIKEMDEIVGFVGAEEGKTFEGLEKVFGRVATAHEGAGPDIAVLMNFVEQARETWDATTSTVLYRN</sequence>
<accession>A0AAD6XJA0</accession>
<dbReference type="InterPro" id="IPR051265">
    <property type="entry name" value="HIBADH-related_NP60_sf"/>
</dbReference>
<comment type="caution">
    <text evidence="4">The sequence shown here is derived from an EMBL/GenBank/DDBJ whole genome shotgun (WGS) entry which is preliminary data.</text>
</comment>
<dbReference type="PANTHER" id="PTHR43580">
    <property type="entry name" value="OXIDOREDUCTASE GLYR1-RELATED"/>
    <property type="match status" value="1"/>
</dbReference>
<dbReference type="InterPro" id="IPR015814">
    <property type="entry name" value="Pgluconate_DH_NAD-bd_C"/>
</dbReference>
<dbReference type="Pfam" id="PF09130">
    <property type="entry name" value="DUF1932"/>
    <property type="match status" value="1"/>
</dbReference>
<comment type="similarity">
    <text evidence="1">Belongs to the HIBADH-related family. NP60 subfamily.</text>
</comment>
<evidence type="ECO:0000313" key="5">
    <source>
        <dbReference type="Proteomes" id="UP001222325"/>
    </source>
</evidence>
<evidence type="ECO:0008006" key="6">
    <source>
        <dbReference type="Google" id="ProtNLM"/>
    </source>
</evidence>
<dbReference type="Pfam" id="PF03446">
    <property type="entry name" value="NAD_binding_2"/>
    <property type="match status" value="1"/>
</dbReference>
<feature type="domain" description="6-phosphogluconate dehydrogenase NADP-binding" evidence="2">
    <location>
        <begin position="6"/>
        <end position="132"/>
    </location>
</feature>
<dbReference type="Proteomes" id="UP001222325">
    <property type="component" value="Unassembled WGS sequence"/>
</dbReference>
<dbReference type="AlphaFoldDB" id="A0AAD6XJA0"/>
<keyword evidence="5" id="KW-1185">Reference proteome</keyword>
<dbReference type="InterPro" id="IPR008927">
    <property type="entry name" value="6-PGluconate_DH-like_C_sf"/>
</dbReference>
<dbReference type="EMBL" id="JARJCN010000044">
    <property type="protein sequence ID" value="KAJ7082634.1"/>
    <property type="molecule type" value="Genomic_DNA"/>
</dbReference>
<dbReference type="SUPFAM" id="SSF48179">
    <property type="entry name" value="6-phosphogluconate dehydrogenase C-terminal domain-like"/>
    <property type="match status" value="1"/>
</dbReference>
<dbReference type="InterPro" id="IPR036291">
    <property type="entry name" value="NAD(P)-bd_dom_sf"/>
</dbReference>